<feature type="transmembrane region" description="Helical" evidence="1">
    <location>
        <begin position="49"/>
        <end position="69"/>
    </location>
</feature>
<reference evidence="3" key="1">
    <citation type="submission" date="2022-11" db="UniProtKB">
        <authorList>
            <consortium name="WormBaseParasite"/>
        </authorList>
    </citation>
    <scope>IDENTIFICATION</scope>
</reference>
<evidence type="ECO:0000256" key="1">
    <source>
        <dbReference type="SAM" id="Phobius"/>
    </source>
</evidence>
<feature type="transmembrane region" description="Helical" evidence="1">
    <location>
        <begin position="17"/>
        <end position="37"/>
    </location>
</feature>
<name>A0A914V5X5_9BILA</name>
<feature type="transmembrane region" description="Helical" evidence="1">
    <location>
        <begin position="94"/>
        <end position="114"/>
    </location>
</feature>
<proteinExistence type="predicted"/>
<evidence type="ECO:0000313" key="2">
    <source>
        <dbReference type="Proteomes" id="UP000887566"/>
    </source>
</evidence>
<keyword evidence="2" id="KW-1185">Reference proteome</keyword>
<keyword evidence="1" id="KW-0472">Membrane</keyword>
<dbReference type="Gene3D" id="1.20.1070.10">
    <property type="entry name" value="Rhodopsin 7-helix transmembrane proteins"/>
    <property type="match status" value="1"/>
</dbReference>
<sequence length="169" mass="18129">MNALPAKIQEQIDANTAYAIVGGTIVVANLLVIITFLSTSGLYNKYQLLIALAVADVVAGLSTLTAGYGRRQIYAEWPNLPNDTTVMDCVQAPWPPLLAIGGLWPATIVFAIGVERAMAVFTPLSYYAKGCNGDGEFPVPRGFPVPVPEIPRPRIFNLSASPEFPVPEI</sequence>
<organism evidence="2 3">
    <name type="scientific">Plectus sambesii</name>
    <dbReference type="NCBI Taxonomy" id="2011161"/>
    <lineage>
        <taxon>Eukaryota</taxon>
        <taxon>Metazoa</taxon>
        <taxon>Ecdysozoa</taxon>
        <taxon>Nematoda</taxon>
        <taxon>Chromadorea</taxon>
        <taxon>Plectida</taxon>
        <taxon>Plectina</taxon>
        <taxon>Plectoidea</taxon>
        <taxon>Plectidae</taxon>
        <taxon>Plectus</taxon>
    </lineage>
</organism>
<dbReference type="Proteomes" id="UP000887566">
    <property type="component" value="Unplaced"/>
</dbReference>
<evidence type="ECO:0000313" key="3">
    <source>
        <dbReference type="WBParaSite" id="PSAMB.scaffold1551size30063.g13783.t1"/>
    </source>
</evidence>
<keyword evidence="1" id="KW-1133">Transmembrane helix</keyword>
<keyword evidence="1" id="KW-0812">Transmembrane</keyword>
<dbReference type="WBParaSite" id="PSAMB.scaffold1551size30063.g13783.t1">
    <property type="protein sequence ID" value="PSAMB.scaffold1551size30063.g13783.t1"/>
    <property type="gene ID" value="PSAMB.scaffold1551size30063.g13783"/>
</dbReference>
<dbReference type="AlphaFoldDB" id="A0A914V5X5"/>
<protein>
    <submittedName>
        <fullName evidence="3">G-protein coupled receptors family 1 profile domain-containing protein</fullName>
    </submittedName>
</protein>
<dbReference type="CDD" id="cd00637">
    <property type="entry name" value="7tm_classA_rhodopsin-like"/>
    <property type="match status" value="1"/>
</dbReference>
<accession>A0A914V5X5</accession>